<feature type="chain" id="PRO_5046090702" evidence="5">
    <location>
        <begin position="20"/>
        <end position="314"/>
    </location>
</feature>
<dbReference type="Pfam" id="PF00691">
    <property type="entry name" value="OmpA"/>
    <property type="match status" value="1"/>
</dbReference>
<dbReference type="InterPro" id="IPR006665">
    <property type="entry name" value="OmpA-like"/>
</dbReference>
<dbReference type="InterPro" id="IPR036737">
    <property type="entry name" value="OmpA-like_sf"/>
</dbReference>
<dbReference type="PANTHER" id="PTHR30329">
    <property type="entry name" value="STATOR ELEMENT OF FLAGELLAR MOTOR COMPLEX"/>
    <property type="match status" value="1"/>
</dbReference>
<dbReference type="SUPFAM" id="SSF103088">
    <property type="entry name" value="OmpA-like"/>
    <property type="match status" value="1"/>
</dbReference>
<reference evidence="7 8" key="1">
    <citation type="submission" date="2018-04" db="EMBL/GenBank/DDBJ databases">
        <title>Genomic Encyclopedia of Type Strains, Phase III (KMG-III): the genomes of soil and plant-associated and newly described type strains.</title>
        <authorList>
            <person name="Whitman W."/>
        </authorList>
    </citation>
    <scope>NUCLEOTIDE SEQUENCE [LARGE SCALE GENOMIC DNA]</scope>
    <source>
        <strain evidence="7 8">JA192</strain>
    </source>
</reference>
<accession>A0ABX5J880</accession>
<gene>
    <name evidence="7" type="ORF">C8J29_103498</name>
</gene>
<proteinExistence type="predicted"/>
<organism evidence="7 8">
    <name type="scientific">Cereibacter johrii</name>
    <dbReference type="NCBI Taxonomy" id="445629"/>
    <lineage>
        <taxon>Bacteria</taxon>
        <taxon>Pseudomonadati</taxon>
        <taxon>Pseudomonadota</taxon>
        <taxon>Alphaproteobacteria</taxon>
        <taxon>Rhodobacterales</taxon>
        <taxon>Paracoccaceae</taxon>
        <taxon>Cereibacter</taxon>
    </lineage>
</organism>
<dbReference type="Proteomes" id="UP000240800">
    <property type="component" value="Unassembled WGS sequence"/>
</dbReference>
<dbReference type="PANTHER" id="PTHR30329:SF21">
    <property type="entry name" value="LIPOPROTEIN YIAD-RELATED"/>
    <property type="match status" value="1"/>
</dbReference>
<keyword evidence="8" id="KW-1185">Reference proteome</keyword>
<keyword evidence="3" id="KW-0998">Cell outer membrane</keyword>
<keyword evidence="5" id="KW-0732">Signal</keyword>
<dbReference type="RefSeq" id="WP_069332114.1">
    <property type="nucleotide sequence ID" value="NZ_MABH01000138.1"/>
</dbReference>
<dbReference type="InterPro" id="IPR050330">
    <property type="entry name" value="Bact_OuterMem_StrucFunc"/>
</dbReference>
<comment type="caution">
    <text evidence="7">The sequence shown here is derived from an EMBL/GenBank/DDBJ whole genome shotgun (WGS) entry which is preliminary data.</text>
</comment>
<protein>
    <submittedName>
        <fullName evidence="7">OOP family OmpA-OmpF porin</fullName>
    </submittedName>
</protein>
<evidence type="ECO:0000313" key="7">
    <source>
        <dbReference type="EMBL" id="PTM79397.1"/>
    </source>
</evidence>
<feature type="signal peptide" evidence="5">
    <location>
        <begin position="1"/>
        <end position="19"/>
    </location>
</feature>
<dbReference type="Gene3D" id="3.30.1330.60">
    <property type="entry name" value="OmpA-like domain"/>
    <property type="match status" value="1"/>
</dbReference>
<dbReference type="PROSITE" id="PS51123">
    <property type="entry name" value="OMPA_2"/>
    <property type="match status" value="1"/>
</dbReference>
<evidence type="ECO:0000256" key="4">
    <source>
        <dbReference type="PROSITE-ProRule" id="PRU00473"/>
    </source>
</evidence>
<evidence type="ECO:0000256" key="2">
    <source>
        <dbReference type="ARBA" id="ARBA00023136"/>
    </source>
</evidence>
<keyword evidence="2 4" id="KW-0472">Membrane</keyword>
<evidence type="ECO:0000256" key="3">
    <source>
        <dbReference type="ARBA" id="ARBA00023237"/>
    </source>
</evidence>
<evidence type="ECO:0000313" key="8">
    <source>
        <dbReference type="Proteomes" id="UP000240800"/>
    </source>
</evidence>
<evidence type="ECO:0000256" key="1">
    <source>
        <dbReference type="ARBA" id="ARBA00004442"/>
    </source>
</evidence>
<evidence type="ECO:0000256" key="5">
    <source>
        <dbReference type="SAM" id="SignalP"/>
    </source>
</evidence>
<sequence length="314" mass="33410">MIRQLVLAALILCPGAAAALELGAPWTRVERQEEASASYRLPTGPWTEAGLPVRPIEGRIVRSVWQRDLAETSTLDLLTPLRAALEAEGFRPLFQCETRGCGGFDFRYATDVLPEPEMHVDLGDFRFFAAIRDGAEGAEAVSLLISRSDATGFVQVIEALPRTAAPAAPIAVPDEPIAAEAPASAPAPAAGTLIPRLEETGAAVLEELVFGSGSAELEDRAYPALADLAQWLKEDPARRVVIVGHTDASGGLEGNVTLSRARAASVRERLIARHGVDAAQVTAEGVGYLAPRAPNRTEEGRARNRRVEVMLLAG</sequence>
<name>A0ABX5J880_9RHOB</name>
<dbReference type="InterPro" id="IPR006664">
    <property type="entry name" value="OMP_bac"/>
</dbReference>
<comment type="subcellular location">
    <subcellularLocation>
        <location evidence="1">Cell outer membrane</location>
    </subcellularLocation>
</comment>
<dbReference type="CDD" id="cd07185">
    <property type="entry name" value="OmpA_C-like"/>
    <property type="match status" value="1"/>
</dbReference>
<evidence type="ECO:0000259" key="6">
    <source>
        <dbReference type="PROSITE" id="PS51123"/>
    </source>
</evidence>
<dbReference type="EMBL" id="PZZW01000003">
    <property type="protein sequence ID" value="PTM79397.1"/>
    <property type="molecule type" value="Genomic_DNA"/>
</dbReference>
<dbReference type="PRINTS" id="PR01021">
    <property type="entry name" value="OMPADOMAIN"/>
</dbReference>
<feature type="domain" description="OmpA-like" evidence="6">
    <location>
        <begin position="197"/>
        <end position="314"/>
    </location>
</feature>